<evidence type="ECO:0000313" key="2">
    <source>
        <dbReference type="Proteomes" id="UP000320055"/>
    </source>
</evidence>
<accession>A0A563VW93</accession>
<dbReference type="EMBL" id="CAACVJ010000270">
    <property type="protein sequence ID" value="VEP15523.1"/>
    <property type="molecule type" value="Genomic_DNA"/>
</dbReference>
<keyword evidence="2" id="KW-1185">Reference proteome</keyword>
<dbReference type="Proteomes" id="UP000320055">
    <property type="component" value="Unassembled WGS sequence"/>
</dbReference>
<reference evidence="1 2" key="1">
    <citation type="submission" date="2019-01" db="EMBL/GenBank/DDBJ databases">
        <authorList>
            <person name="Brito A."/>
        </authorList>
    </citation>
    <scope>NUCLEOTIDE SEQUENCE [LARGE SCALE GENOMIC DNA]</scope>
    <source>
        <strain evidence="1">1</strain>
    </source>
</reference>
<organism evidence="1 2">
    <name type="scientific">Hyella patelloides LEGE 07179</name>
    <dbReference type="NCBI Taxonomy" id="945734"/>
    <lineage>
        <taxon>Bacteria</taxon>
        <taxon>Bacillati</taxon>
        <taxon>Cyanobacteriota</taxon>
        <taxon>Cyanophyceae</taxon>
        <taxon>Pleurocapsales</taxon>
        <taxon>Hyellaceae</taxon>
        <taxon>Hyella</taxon>
    </lineage>
</organism>
<dbReference type="RefSeq" id="WP_144874284.1">
    <property type="nucleotide sequence ID" value="NZ_LR214078.1"/>
</dbReference>
<sequence length="199" mass="23188">MSYELEQLNTSVVENELKYIDYQDRLVNWVLSGYQDETQFLPLKKLQDILEIIDRQVLENNENLFLIKSVLKIFKTKLNLNSEQEQNLSVIMLDFVEKVQKKQIKKIKNPHAVAGQLLLLAQGKTKVINTILRTILQNETFITSNYVKNLTLWLASEQRDKSQLLTGKDLELALINSHSRLTEIENKFLVRSLVFNLRG</sequence>
<gene>
    <name evidence="1" type="ORF">H1P_3410006</name>
</gene>
<name>A0A563VW93_9CYAN</name>
<proteinExistence type="predicted"/>
<evidence type="ECO:0000313" key="1">
    <source>
        <dbReference type="EMBL" id="VEP15523.1"/>
    </source>
</evidence>
<dbReference type="AlphaFoldDB" id="A0A563VW93"/>
<protein>
    <submittedName>
        <fullName evidence="1">Uncharacterized protein</fullName>
    </submittedName>
</protein>